<dbReference type="SUPFAM" id="SSF56349">
    <property type="entry name" value="DNA breaking-rejoining enzymes"/>
    <property type="match status" value="1"/>
</dbReference>
<comment type="caution">
    <text evidence="1">The sequence shown here is derived from an EMBL/GenBank/DDBJ whole genome shotgun (WGS) entry which is preliminary data.</text>
</comment>
<name>A0ABQ8MML1_LABRO</name>
<dbReference type="Proteomes" id="UP000830375">
    <property type="component" value="Unassembled WGS sequence"/>
</dbReference>
<dbReference type="InterPro" id="IPR011010">
    <property type="entry name" value="DNA_brk_join_enz"/>
</dbReference>
<sequence length="224" mass="24492">MAAISANHDLVEGRSVRKHNLVIRYFRGARRLNSPRLHLIPSWDLAMVLQAFQQDPFEPLQSVNLSALSMETALLTVLTSVKGVGDLQALSGNGSCLEFGPADSHIVLRPRHGYVPKPFRRFEQLFGCFGGQQKGNAVFKQRISNWLVDVIRMAYQAIGLPCHLGVRAHSTRGVAASAAFANVASLTDICRAAGRATPNTFARFYNLCMEPVSARVLNASSSTQ</sequence>
<organism evidence="1 2">
    <name type="scientific">Labeo rohita</name>
    <name type="common">Indian major carp</name>
    <name type="synonym">Cyprinus rohita</name>
    <dbReference type="NCBI Taxonomy" id="84645"/>
    <lineage>
        <taxon>Eukaryota</taxon>
        <taxon>Metazoa</taxon>
        <taxon>Chordata</taxon>
        <taxon>Craniata</taxon>
        <taxon>Vertebrata</taxon>
        <taxon>Euteleostomi</taxon>
        <taxon>Actinopterygii</taxon>
        <taxon>Neopterygii</taxon>
        <taxon>Teleostei</taxon>
        <taxon>Ostariophysi</taxon>
        <taxon>Cypriniformes</taxon>
        <taxon>Cyprinidae</taxon>
        <taxon>Labeoninae</taxon>
        <taxon>Labeonini</taxon>
        <taxon>Labeo</taxon>
    </lineage>
</organism>
<dbReference type="PANTHER" id="PTHR35617:SF3">
    <property type="entry name" value="CORE-BINDING (CB) DOMAIN-CONTAINING PROTEIN"/>
    <property type="match status" value="1"/>
</dbReference>
<gene>
    <name evidence="1" type="ORF">H4Q32_002225</name>
</gene>
<evidence type="ECO:0000313" key="2">
    <source>
        <dbReference type="Proteomes" id="UP000830375"/>
    </source>
</evidence>
<keyword evidence="2" id="KW-1185">Reference proteome</keyword>
<reference evidence="1 2" key="1">
    <citation type="submission" date="2022-01" db="EMBL/GenBank/DDBJ databases">
        <title>A high-quality chromosome-level genome assembly of rohu carp, Labeo rohita.</title>
        <authorList>
            <person name="Arick M.A. II"/>
            <person name="Hsu C.-Y."/>
            <person name="Magbanua Z."/>
            <person name="Pechanova O."/>
            <person name="Grover C."/>
            <person name="Miller E."/>
            <person name="Thrash A."/>
            <person name="Ezzel L."/>
            <person name="Alam S."/>
            <person name="Benzie J."/>
            <person name="Hamilton M."/>
            <person name="Karsi A."/>
            <person name="Lawrence M.L."/>
            <person name="Peterson D.G."/>
        </authorList>
    </citation>
    <scope>NUCLEOTIDE SEQUENCE [LARGE SCALE GENOMIC DNA]</scope>
    <source>
        <strain evidence="2">BAU-BD-2019</strain>
        <tissue evidence="1">Blood</tissue>
    </source>
</reference>
<accession>A0ABQ8MML1</accession>
<proteinExistence type="predicted"/>
<evidence type="ECO:0000313" key="1">
    <source>
        <dbReference type="EMBL" id="KAI2664100.1"/>
    </source>
</evidence>
<dbReference type="EMBL" id="JACTAM010000005">
    <property type="protein sequence ID" value="KAI2664100.1"/>
    <property type="molecule type" value="Genomic_DNA"/>
</dbReference>
<protein>
    <submittedName>
        <fullName evidence="1">tRNA-5-methyluridine(54) 2-sulfurtransferase</fullName>
    </submittedName>
</protein>
<dbReference type="PANTHER" id="PTHR35617">
    <property type="entry name" value="PHAGE_INTEGRASE DOMAIN-CONTAINING PROTEIN"/>
    <property type="match status" value="1"/>
</dbReference>